<dbReference type="PROSITE" id="PS50931">
    <property type="entry name" value="HTH_LYSR"/>
    <property type="match status" value="1"/>
</dbReference>
<dbReference type="Gene3D" id="1.10.10.10">
    <property type="entry name" value="Winged helix-like DNA-binding domain superfamily/Winged helix DNA-binding domain"/>
    <property type="match status" value="1"/>
</dbReference>
<dbReference type="PRINTS" id="PR00039">
    <property type="entry name" value="HTHLYSR"/>
</dbReference>
<evidence type="ECO:0000256" key="4">
    <source>
        <dbReference type="ARBA" id="ARBA00023163"/>
    </source>
</evidence>
<dbReference type="Proteomes" id="UP001501581">
    <property type="component" value="Unassembled WGS sequence"/>
</dbReference>
<dbReference type="InterPro" id="IPR000847">
    <property type="entry name" value="LysR_HTH_N"/>
</dbReference>
<dbReference type="PANTHER" id="PTHR30346:SF28">
    <property type="entry name" value="HTH-TYPE TRANSCRIPTIONAL REGULATOR CYNR"/>
    <property type="match status" value="1"/>
</dbReference>
<dbReference type="RefSeq" id="WP_343991365.1">
    <property type="nucleotide sequence ID" value="NZ_BAAALG010000002.1"/>
</dbReference>
<dbReference type="SUPFAM" id="SSF46785">
    <property type="entry name" value="Winged helix' DNA-binding domain"/>
    <property type="match status" value="1"/>
</dbReference>
<reference evidence="7" key="1">
    <citation type="journal article" date="2019" name="Int. J. Syst. Evol. Microbiol.">
        <title>The Global Catalogue of Microorganisms (GCM) 10K type strain sequencing project: providing services to taxonomists for standard genome sequencing and annotation.</title>
        <authorList>
            <consortium name="The Broad Institute Genomics Platform"/>
            <consortium name="The Broad Institute Genome Sequencing Center for Infectious Disease"/>
            <person name="Wu L."/>
            <person name="Ma J."/>
        </authorList>
    </citation>
    <scope>NUCLEOTIDE SEQUENCE [LARGE SCALE GENOMIC DNA]</scope>
    <source>
        <strain evidence="7">JCM 13008</strain>
    </source>
</reference>
<organism evidence="6 7">
    <name type="scientific">Nocardioides dubius</name>
    <dbReference type="NCBI Taxonomy" id="317019"/>
    <lineage>
        <taxon>Bacteria</taxon>
        <taxon>Bacillati</taxon>
        <taxon>Actinomycetota</taxon>
        <taxon>Actinomycetes</taxon>
        <taxon>Propionibacteriales</taxon>
        <taxon>Nocardioidaceae</taxon>
        <taxon>Nocardioides</taxon>
    </lineage>
</organism>
<dbReference type="Pfam" id="PF03466">
    <property type="entry name" value="LysR_substrate"/>
    <property type="match status" value="1"/>
</dbReference>
<dbReference type="SUPFAM" id="SSF53850">
    <property type="entry name" value="Periplasmic binding protein-like II"/>
    <property type="match status" value="1"/>
</dbReference>
<dbReference type="Gene3D" id="3.40.190.290">
    <property type="match status" value="1"/>
</dbReference>
<dbReference type="CDD" id="cd05466">
    <property type="entry name" value="PBP2_LTTR_substrate"/>
    <property type="match status" value="1"/>
</dbReference>
<evidence type="ECO:0000256" key="2">
    <source>
        <dbReference type="ARBA" id="ARBA00023015"/>
    </source>
</evidence>
<feature type="domain" description="HTH lysR-type" evidence="5">
    <location>
        <begin position="1"/>
        <end position="58"/>
    </location>
</feature>
<evidence type="ECO:0000256" key="3">
    <source>
        <dbReference type="ARBA" id="ARBA00023125"/>
    </source>
</evidence>
<name>A0ABP4E7Q1_9ACTN</name>
<evidence type="ECO:0000313" key="7">
    <source>
        <dbReference type="Proteomes" id="UP001501581"/>
    </source>
</evidence>
<evidence type="ECO:0000313" key="6">
    <source>
        <dbReference type="EMBL" id="GAA1093871.1"/>
    </source>
</evidence>
<comment type="similarity">
    <text evidence="1">Belongs to the LysR transcriptional regulatory family.</text>
</comment>
<dbReference type="EMBL" id="BAAALG010000002">
    <property type="protein sequence ID" value="GAA1093871.1"/>
    <property type="molecule type" value="Genomic_DNA"/>
</dbReference>
<dbReference type="Pfam" id="PF00126">
    <property type="entry name" value="HTH_1"/>
    <property type="match status" value="1"/>
</dbReference>
<proteinExistence type="inferred from homology"/>
<comment type="caution">
    <text evidence="6">The sequence shown here is derived from an EMBL/GenBank/DDBJ whole genome shotgun (WGS) entry which is preliminary data.</text>
</comment>
<dbReference type="InterPro" id="IPR036390">
    <property type="entry name" value="WH_DNA-bd_sf"/>
</dbReference>
<keyword evidence="3" id="KW-0238">DNA-binding</keyword>
<keyword evidence="2" id="KW-0805">Transcription regulation</keyword>
<sequence length="302" mass="33349">MRIQQLEYIEAITRFGSLRRASEHLHISQPALSESISRLERELGVALLDRHRTGARISRRGRELLTHMNDATEAVRRLRAAASEEFVATRNVHIGTVQAANATLLTPALRAYRARFPEVNVEIRNMQQTEIFHELSVGALDLGLVNVLEGDDPPSDIDRIDLIHGEPVAVLPHDHPLAEHPRLSPAQVGSAPFIAMRPGYLMHRFAHRWFDGRLPRSVYTADGAELGTSLVAEGLGLTLLPDFTVVGHPLARAGAITYRPLDGDPPTVTLIACQRQGVRPPEPVRDLISALLRKARDYTGAS</sequence>
<dbReference type="InterPro" id="IPR005119">
    <property type="entry name" value="LysR_subst-bd"/>
</dbReference>
<evidence type="ECO:0000259" key="5">
    <source>
        <dbReference type="PROSITE" id="PS50931"/>
    </source>
</evidence>
<protein>
    <submittedName>
        <fullName evidence="6">LysR family transcriptional regulator</fullName>
    </submittedName>
</protein>
<gene>
    <name evidence="6" type="ORF">GCM10009668_06810</name>
</gene>
<dbReference type="InterPro" id="IPR036388">
    <property type="entry name" value="WH-like_DNA-bd_sf"/>
</dbReference>
<dbReference type="PANTHER" id="PTHR30346">
    <property type="entry name" value="TRANSCRIPTIONAL DUAL REGULATOR HCAR-RELATED"/>
    <property type="match status" value="1"/>
</dbReference>
<evidence type="ECO:0000256" key="1">
    <source>
        <dbReference type="ARBA" id="ARBA00009437"/>
    </source>
</evidence>
<accession>A0ABP4E7Q1</accession>
<keyword evidence="4" id="KW-0804">Transcription</keyword>
<keyword evidence="7" id="KW-1185">Reference proteome</keyword>